<keyword evidence="3" id="KW-1185">Reference proteome</keyword>
<dbReference type="InterPro" id="IPR002782">
    <property type="entry name" value="Mut7-C_RNAse_dom"/>
</dbReference>
<dbReference type="Pfam" id="PF01927">
    <property type="entry name" value="Mut7-C"/>
    <property type="match status" value="1"/>
</dbReference>
<reference evidence="2 3" key="1">
    <citation type="submission" date="2018-07" db="EMBL/GenBank/DDBJ databases">
        <title>Marsedoiliclastica nanhaica gen. nov. sp. nov., a novel marine hydrocarbonoclastic bacterium isolated from an in-situ enriched hydrocarbon-degrading consortium in deep-sea sediment.</title>
        <authorList>
            <person name="Dong C."/>
            <person name="Ma T."/>
            <person name="Liu R."/>
            <person name="Shao Z."/>
        </authorList>
    </citation>
    <scope>NUCLEOTIDE SEQUENCE [LARGE SCALE GENOMIC DNA]</scope>
    <source>
        <strain evidence="3">soil36-7</strain>
    </source>
</reference>
<protein>
    <recommendedName>
        <fullName evidence="1">Mut7-C RNAse domain-containing protein</fullName>
    </recommendedName>
</protein>
<organism evidence="2 3">
    <name type="scientific">Hydrocarboniclastica marina</name>
    <dbReference type="NCBI Taxonomy" id="2259620"/>
    <lineage>
        <taxon>Bacteria</taxon>
        <taxon>Pseudomonadati</taxon>
        <taxon>Pseudomonadota</taxon>
        <taxon>Gammaproteobacteria</taxon>
        <taxon>Alteromonadales</taxon>
        <taxon>Alteromonadaceae</taxon>
        <taxon>Hydrocarboniclastica</taxon>
    </lineage>
</organism>
<feature type="domain" description="Mut7-C RNAse" evidence="1">
    <location>
        <begin position="15"/>
        <end position="159"/>
    </location>
</feature>
<dbReference type="OrthoDB" id="9797655at2"/>
<dbReference type="AlphaFoldDB" id="A0A4P7XJZ3"/>
<dbReference type="EMBL" id="CP031093">
    <property type="protein sequence ID" value="QCF26712.1"/>
    <property type="molecule type" value="Genomic_DNA"/>
</dbReference>
<evidence type="ECO:0000313" key="2">
    <source>
        <dbReference type="EMBL" id="QCF26712.1"/>
    </source>
</evidence>
<dbReference type="Proteomes" id="UP000298049">
    <property type="component" value="Chromosome"/>
</dbReference>
<proteinExistence type="predicted"/>
<evidence type="ECO:0000259" key="1">
    <source>
        <dbReference type="Pfam" id="PF01927"/>
    </source>
</evidence>
<dbReference type="PANTHER" id="PTHR39081:SF1">
    <property type="entry name" value="MUT7-C RNASE DOMAIN-CONTAINING PROTEIN"/>
    <property type="match status" value="1"/>
</dbReference>
<sequence>MTTTGPAFCALAPLRFICDEMLRGVGGWLRVAGYDTLLPAQGEADATLLARARQEDRWLITRDRKLMEHAGATAYVVLLESDTLQGNLLELTLRMDIDWLSRAFSRCKRCNNVLLESAEPSPRHGVPPDIIKQRISLLFCPACDQFFWHGSHADRMQRRLAELNRKR</sequence>
<evidence type="ECO:0000313" key="3">
    <source>
        <dbReference type="Proteomes" id="UP000298049"/>
    </source>
</evidence>
<dbReference type="PANTHER" id="PTHR39081">
    <property type="entry name" value="MUT7-C DOMAIN-CONTAINING PROTEIN"/>
    <property type="match status" value="1"/>
</dbReference>
<dbReference type="KEGG" id="hmi:soil367_12645"/>
<name>A0A4P7XJZ3_9ALTE</name>
<gene>
    <name evidence="2" type="ORF">soil367_12645</name>
</gene>
<dbReference type="RefSeq" id="WP_136549415.1">
    <property type="nucleotide sequence ID" value="NZ_CP031093.1"/>
</dbReference>
<accession>A0A4P7XJZ3</accession>